<dbReference type="Gene3D" id="3.30.70.1150">
    <property type="entry name" value="ACT-like. Chain A, domain 2"/>
    <property type="match status" value="1"/>
</dbReference>
<reference evidence="1 2" key="1">
    <citation type="submission" date="2019-03" db="EMBL/GenBank/DDBJ databases">
        <title>Genomic Encyclopedia of Type Strains, Phase IV (KMG-IV): sequencing the most valuable type-strain genomes for metagenomic binning, comparative biology and taxonomic classification.</title>
        <authorList>
            <person name="Goeker M."/>
        </authorList>
    </citation>
    <scope>NUCLEOTIDE SEQUENCE [LARGE SCALE GENOMIC DNA]</scope>
    <source>
        <strain evidence="1 2">LX-B</strain>
    </source>
</reference>
<dbReference type="Pfam" id="PF21699">
    <property type="entry name" value="TM1266-like"/>
    <property type="match status" value="1"/>
</dbReference>
<organism evidence="1 2">
    <name type="scientific">Hydrogenispora ethanolica</name>
    <dbReference type="NCBI Taxonomy" id="1082276"/>
    <lineage>
        <taxon>Bacteria</taxon>
        <taxon>Bacillati</taxon>
        <taxon>Bacillota</taxon>
        <taxon>Hydrogenispora</taxon>
    </lineage>
</organism>
<dbReference type="AlphaFoldDB" id="A0A4R1QP82"/>
<protein>
    <submittedName>
        <fullName evidence="1">Putative iron-only hydrogenase system regulator</fullName>
    </submittedName>
</protein>
<evidence type="ECO:0000313" key="2">
    <source>
        <dbReference type="Proteomes" id="UP000295008"/>
    </source>
</evidence>
<name>A0A4R1QP82_HYDET</name>
<dbReference type="RefSeq" id="WP_132017735.1">
    <property type="nucleotide sequence ID" value="NZ_SLUN01000057.1"/>
</dbReference>
<proteinExistence type="predicted"/>
<accession>A0A4R1QP82</accession>
<dbReference type="InterPro" id="IPR027271">
    <property type="entry name" value="Acetolactate_synth/TF_NikR_C"/>
</dbReference>
<gene>
    <name evidence="1" type="ORF">EDC14_10574</name>
</gene>
<dbReference type="InterPro" id="IPR045865">
    <property type="entry name" value="ACT-like_dom_sf"/>
</dbReference>
<keyword evidence="2" id="KW-1185">Reference proteome</keyword>
<dbReference type="InterPro" id="IPR023860">
    <property type="entry name" value="FeFe-hyd_TM1266"/>
</dbReference>
<dbReference type="EMBL" id="SLUN01000057">
    <property type="protein sequence ID" value="TCL55137.1"/>
    <property type="molecule type" value="Genomic_DNA"/>
</dbReference>
<dbReference type="SUPFAM" id="SSF55021">
    <property type="entry name" value="ACT-like"/>
    <property type="match status" value="1"/>
</dbReference>
<dbReference type="Proteomes" id="UP000295008">
    <property type="component" value="Unassembled WGS sequence"/>
</dbReference>
<sequence length="82" mass="8952">MADSLTIMGILVDHRGKHAPEVQEVITRHGSDILCRMGVPSPSKEQGLITLVFEGDLASVQDFRRELEAIAGVDVQSMSFSK</sequence>
<dbReference type="OrthoDB" id="1121298at2"/>
<comment type="caution">
    <text evidence="1">The sequence shown here is derived from an EMBL/GenBank/DDBJ whole genome shotgun (WGS) entry which is preliminary data.</text>
</comment>
<evidence type="ECO:0000313" key="1">
    <source>
        <dbReference type="EMBL" id="TCL55137.1"/>
    </source>
</evidence>